<dbReference type="Proteomes" id="UP000306147">
    <property type="component" value="Unassembled WGS sequence"/>
</dbReference>
<evidence type="ECO:0000313" key="2">
    <source>
        <dbReference type="Proteomes" id="UP000306147"/>
    </source>
</evidence>
<dbReference type="AlphaFoldDB" id="A0A4S1X006"/>
<keyword evidence="2" id="KW-1185">Reference proteome</keyword>
<sequence length="134" mass="14588">MFECLILGDSTALGAGRAINATHIVRCDVLAVEGASAAQILTWPRAPKRYSTIIVAVGSNDAPTPPLRRALVRIRVGLAARRVIWLLPYARSNAAIVNSIAISFADESLDLAQFPSRDRVHPSRYEDLVKVLLK</sequence>
<evidence type="ECO:0008006" key="3">
    <source>
        <dbReference type="Google" id="ProtNLM"/>
    </source>
</evidence>
<accession>A0A4S1X006</accession>
<dbReference type="OrthoDB" id="7511045at2"/>
<comment type="caution">
    <text evidence="1">The sequence shown here is derived from an EMBL/GenBank/DDBJ whole genome shotgun (WGS) entry which is preliminary data.</text>
</comment>
<dbReference type="SUPFAM" id="SSF52266">
    <property type="entry name" value="SGNH hydrolase"/>
    <property type="match status" value="1"/>
</dbReference>
<name>A0A4S1X006_9SPHN</name>
<gene>
    <name evidence="1" type="ORF">E5A73_20060</name>
</gene>
<dbReference type="EMBL" id="SRXT01000009">
    <property type="protein sequence ID" value="TGX49214.1"/>
    <property type="molecule type" value="Genomic_DNA"/>
</dbReference>
<protein>
    <recommendedName>
        <fullName evidence="3">SGNH hydrolase-type esterase domain-containing protein</fullName>
    </recommendedName>
</protein>
<evidence type="ECO:0000313" key="1">
    <source>
        <dbReference type="EMBL" id="TGX49214.1"/>
    </source>
</evidence>
<proteinExistence type="predicted"/>
<reference evidence="1 2" key="1">
    <citation type="submission" date="2019-04" db="EMBL/GenBank/DDBJ databases">
        <title>Sphingomonas psychrotolerans sp. nov., isolated from soil in the Tianshan Mountains, Xinjiang, China.</title>
        <authorList>
            <person name="Luo Y."/>
            <person name="Sheng H."/>
        </authorList>
    </citation>
    <scope>NUCLEOTIDE SEQUENCE [LARGE SCALE GENOMIC DNA]</scope>
    <source>
        <strain evidence="1 2">ZFGT-11</strain>
    </source>
</reference>
<organism evidence="1 2">
    <name type="scientific">Sphingomonas gei</name>
    <dbReference type="NCBI Taxonomy" id="1395960"/>
    <lineage>
        <taxon>Bacteria</taxon>
        <taxon>Pseudomonadati</taxon>
        <taxon>Pseudomonadota</taxon>
        <taxon>Alphaproteobacteria</taxon>
        <taxon>Sphingomonadales</taxon>
        <taxon>Sphingomonadaceae</taxon>
        <taxon>Sphingomonas</taxon>
    </lineage>
</organism>